<keyword evidence="9" id="KW-1185">Reference proteome</keyword>
<proteinExistence type="predicted"/>
<evidence type="ECO:0000313" key="8">
    <source>
        <dbReference type="EMBL" id="CAF4463946.1"/>
    </source>
</evidence>
<dbReference type="Gene3D" id="3.40.220.10">
    <property type="entry name" value="Leucine Aminopeptidase, subunit E, domain 1"/>
    <property type="match status" value="1"/>
</dbReference>
<evidence type="ECO:0000313" key="9">
    <source>
        <dbReference type="Proteomes" id="UP000663829"/>
    </source>
</evidence>
<dbReference type="GO" id="GO:0005634">
    <property type="term" value="C:nucleus"/>
    <property type="evidence" value="ECO:0007669"/>
    <property type="project" value="UniProtKB-SubCell"/>
</dbReference>
<evidence type="ECO:0000259" key="6">
    <source>
        <dbReference type="PROSITE" id="PS51154"/>
    </source>
</evidence>
<dbReference type="EMBL" id="CAJOBC010099934">
    <property type="protein sequence ID" value="CAF4463946.1"/>
    <property type="molecule type" value="Genomic_DNA"/>
</dbReference>
<evidence type="ECO:0000256" key="1">
    <source>
        <dbReference type="ARBA" id="ARBA00004123"/>
    </source>
</evidence>
<feature type="domain" description="Macro" evidence="6">
    <location>
        <begin position="155"/>
        <end position="347"/>
    </location>
</feature>
<dbReference type="Gene3D" id="2.60.40.10">
    <property type="entry name" value="Immunoglobulins"/>
    <property type="match status" value="1"/>
</dbReference>
<evidence type="ECO:0000256" key="4">
    <source>
        <dbReference type="ARBA" id="ARBA00023027"/>
    </source>
</evidence>
<evidence type="ECO:0000256" key="2">
    <source>
        <dbReference type="ARBA" id="ARBA00022676"/>
    </source>
</evidence>
<comment type="caution">
    <text evidence="7">The sequence shown here is derived from an EMBL/GenBank/DDBJ whole genome shotgun (WGS) entry which is preliminary data.</text>
</comment>
<name>A0A815ZZM1_9BILA</name>
<dbReference type="PANTHER" id="PTHR14453">
    <property type="entry name" value="PARP/ZINC FINGER CCCH TYPE DOMAIN CONTAINING PROTEIN"/>
    <property type="match status" value="1"/>
</dbReference>
<dbReference type="PROSITE" id="PS51154">
    <property type="entry name" value="MACRO"/>
    <property type="match status" value="1"/>
</dbReference>
<organism evidence="7 9">
    <name type="scientific">Didymodactylos carnosus</name>
    <dbReference type="NCBI Taxonomy" id="1234261"/>
    <lineage>
        <taxon>Eukaryota</taxon>
        <taxon>Metazoa</taxon>
        <taxon>Spiralia</taxon>
        <taxon>Gnathifera</taxon>
        <taxon>Rotifera</taxon>
        <taxon>Eurotatoria</taxon>
        <taxon>Bdelloidea</taxon>
        <taxon>Philodinida</taxon>
        <taxon>Philodinidae</taxon>
        <taxon>Didymodactylos</taxon>
    </lineage>
</organism>
<accession>A0A815ZZM1</accession>
<keyword evidence="3" id="KW-0808">Transferase</keyword>
<dbReference type="SUPFAM" id="SSF49265">
    <property type="entry name" value="Fibronectin type III"/>
    <property type="match status" value="1"/>
</dbReference>
<dbReference type="Pfam" id="PF01661">
    <property type="entry name" value="Macro"/>
    <property type="match status" value="1"/>
</dbReference>
<dbReference type="AlphaFoldDB" id="A0A815ZZM1"/>
<dbReference type="OrthoDB" id="6133115at2759"/>
<evidence type="ECO:0000313" key="7">
    <source>
        <dbReference type="EMBL" id="CAF1591512.1"/>
    </source>
</evidence>
<dbReference type="GO" id="GO:0016757">
    <property type="term" value="F:glycosyltransferase activity"/>
    <property type="evidence" value="ECO:0007669"/>
    <property type="project" value="UniProtKB-KW"/>
</dbReference>
<protein>
    <recommendedName>
        <fullName evidence="6">Macro domain-containing protein</fullName>
    </recommendedName>
</protein>
<comment type="subcellular location">
    <subcellularLocation>
        <location evidence="1">Nucleus</location>
    </subcellularLocation>
</comment>
<evidence type="ECO:0000256" key="3">
    <source>
        <dbReference type="ARBA" id="ARBA00022679"/>
    </source>
</evidence>
<dbReference type="Proteomes" id="UP000663829">
    <property type="component" value="Unassembled WGS sequence"/>
</dbReference>
<dbReference type="GO" id="GO:0005737">
    <property type="term" value="C:cytoplasm"/>
    <property type="evidence" value="ECO:0007669"/>
    <property type="project" value="TreeGrafter"/>
</dbReference>
<evidence type="ECO:0000256" key="5">
    <source>
        <dbReference type="ARBA" id="ARBA00023242"/>
    </source>
</evidence>
<dbReference type="InterPro" id="IPR002589">
    <property type="entry name" value="Macro_dom"/>
</dbReference>
<dbReference type="Proteomes" id="UP000681722">
    <property type="component" value="Unassembled WGS sequence"/>
</dbReference>
<keyword evidence="5" id="KW-0539">Nucleus</keyword>
<dbReference type="SUPFAM" id="SSF52949">
    <property type="entry name" value="Macro domain-like"/>
    <property type="match status" value="1"/>
</dbReference>
<dbReference type="GO" id="GO:0010629">
    <property type="term" value="P:negative regulation of gene expression"/>
    <property type="evidence" value="ECO:0007669"/>
    <property type="project" value="TreeGrafter"/>
</dbReference>
<dbReference type="PANTHER" id="PTHR14453:SF67">
    <property type="entry name" value="POLY [ADP-RIBOSE] POLYMERASE"/>
    <property type="match status" value="1"/>
</dbReference>
<dbReference type="InterPro" id="IPR052056">
    <property type="entry name" value="Mono-ARTD/PARP"/>
</dbReference>
<dbReference type="InterPro" id="IPR043472">
    <property type="entry name" value="Macro_dom-like"/>
</dbReference>
<dbReference type="InterPro" id="IPR036116">
    <property type="entry name" value="FN3_sf"/>
</dbReference>
<keyword evidence="2" id="KW-0328">Glycosyltransferase</keyword>
<gene>
    <name evidence="7" type="ORF">GPM918_LOCUS41797</name>
    <name evidence="8" type="ORF">SRO942_LOCUS42911</name>
</gene>
<dbReference type="EMBL" id="CAJNOQ010033762">
    <property type="protein sequence ID" value="CAF1591512.1"/>
    <property type="molecule type" value="Genomic_DNA"/>
</dbReference>
<reference evidence="7" key="1">
    <citation type="submission" date="2021-02" db="EMBL/GenBank/DDBJ databases">
        <authorList>
            <person name="Nowell W R."/>
        </authorList>
    </citation>
    <scope>NUCLEOTIDE SEQUENCE</scope>
</reference>
<sequence length="426" mass="47161">MSRGKTVNPRVAPPRNLQVTGDCTSKSVTFVWTPVPTATGYKIEELTCLGRYQQIAVVNNGATNQYVHQSKCTQCFGHRYAMAAIDCEGVGNYSKAIPLSYAAHSTSIASTSSVLDKVTKVFSKSTTPNQPTTTTCCYAGANTKITLASPNRYAMFVDQISANKLNLISVRKGDLTAEKINSISGLNDPPLPIFPLKVDVIVVCSSSRYLKEAILKAAGDTVTDEYKKLLDATQNNAATKLISTSPGQLPCKRIYFLPWKLESDITILRQSIIEFVSTAIQKALRDKYQSIAFPAIGCGKYKCATDVVAETMVQEAHKSNQISVHFIIQVQQDYIYNEFHKQLQQLNISNKDEQQLINENKIVTNIAKGTIEVNKGDLTKQEVGKVLSRSEYRDVPHAILVHILPIDRIDNDQKNPFDLYAFPLEI</sequence>
<dbReference type="GO" id="GO:0003714">
    <property type="term" value="F:transcription corepressor activity"/>
    <property type="evidence" value="ECO:0007669"/>
    <property type="project" value="TreeGrafter"/>
</dbReference>
<keyword evidence="4" id="KW-0520">NAD</keyword>
<dbReference type="InterPro" id="IPR013783">
    <property type="entry name" value="Ig-like_fold"/>
</dbReference>